<accession>A0A3N4E2U0</accession>
<sequence>MVTSKIVTKQIKGEKLEVITHSGSCYIIEHNPNLFELTLAEFAVMRTGAYSPQRIIEMRDILKQLNKNQH</sequence>
<evidence type="ECO:0000313" key="2">
    <source>
        <dbReference type="EMBL" id="RPA31118.1"/>
    </source>
</evidence>
<dbReference type="KEGG" id="spsr:EGC80_10970"/>
<evidence type="ECO:0000313" key="3">
    <source>
        <dbReference type="Proteomes" id="UP000273778"/>
    </source>
</evidence>
<dbReference type="Proteomes" id="UP000278855">
    <property type="component" value="Unassembled WGS sequence"/>
</dbReference>
<keyword evidence="3" id="KW-1185">Reference proteome</keyword>
<dbReference type="AlphaFoldDB" id="A0A3N4E2U0"/>
<reference evidence="4" key="2">
    <citation type="submission" date="2018-11" db="EMBL/GenBank/DDBJ databases">
        <title>Shewanella sp. R106.</title>
        <authorList>
            <person name="Hwang Y.J."/>
            <person name="Hwang C.Y."/>
        </authorList>
    </citation>
    <scope>NUCLEOTIDE SEQUENCE [LARGE SCALE GENOMIC DNA]</scope>
    <source>
        <strain evidence="4">R106</strain>
    </source>
</reference>
<reference evidence="1 3" key="1">
    <citation type="submission" date="2018-11" db="EMBL/GenBank/DDBJ databases">
        <title>Shewanella sp. M2.</title>
        <authorList>
            <person name="Hwang Y.J."/>
            <person name="Hwang C.Y."/>
        </authorList>
    </citation>
    <scope>NUCLEOTIDE SEQUENCE [LARGE SCALE GENOMIC DNA]</scope>
    <source>
        <strain evidence="1 3">M2</strain>
    </source>
</reference>
<proteinExistence type="predicted"/>
<dbReference type="EMBL" id="CP034073">
    <property type="protein sequence ID" value="AZG37460.1"/>
    <property type="molecule type" value="Genomic_DNA"/>
</dbReference>
<evidence type="ECO:0000313" key="1">
    <source>
        <dbReference type="EMBL" id="AZG37460.1"/>
    </source>
</evidence>
<evidence type="ECO:0000313" key="4">
    <source>
        <dbReference type="Proteomes" id="UP000278855"/>
    </source>
</evidence>
<dbReference type="Proteomes" id="UP000273778">
    <property type="component" value="Chromosome"/>
</dbReference>
<gene>
    <name evidence="2" type="ORF">EGC77_14210</name>
    <name evidence="1" type="ORF">EGC80_10970</name>
</gene>
<name>A0A3N4E2U0_9GAMM</name>
<dbReference type="EMBL" id="RKKB01000006">
    <property type="protein sequence ID" value="RPA31118.1"/>
    <property type="molecule type" value="Genomic_DNA"/>
</dbReference>
<organism evidence="2 4">
    <name type="scientific">Shewanella psychromarinicola</name>
    <dbReference type="NCBI Taxonomy" id="2487742"/>
    <lineage>
        <taxon>Bacteria</taxon>
        <taxon>Pseudomonadati</taxon>
        <taxon>Pseudomonadota</taxon>
        <taxon>Gammaproteobacteria</taxon>
        <taxon>Alteromonadales</taxon>
        <taxon>Shewanellaceae</taxon>
        <taxon>Shewanella</taxon>
    </lineage>
</organism>
<protein>
    <submittedName>
        <fullName evidence="2">Uncharacterized protein</fullName>
    </submittedName>
</protein>
<reference evidence="2" key="3">
    <citation type="submission" date="2018-11" db="EMBL/GenBank/DDBJ databases">
        <authorList>
            <person name="Hwang Y.J."/>
            <person name="Hwang C.Y."/>
        </authorList>
    </citation>
    <scope>NUCLEOTIDE SEQUENCE</scope>
    <source>
        <strain evidence="2">R106</strain>
    </source>
</reference>
<dbReference type="OrthoDB" id="6300775at2"/>